<dbReference type="InterPro" id="IPR001107">
    <property type="entry name" value="Band_7"/>
</dbReference>
<proteinExistence type="inferred from homology"/>
<organism evidence="3 4">
    <name type="scientific">Candidatus Moduliflexus flocculans</name>
    <dbReference type="NCBI Taxonomy" id="1499966"/>
    <lineage>
        <taxon>Bacteria</taxon>
        <taxon>Candidatus Moduliflexota</taxon>
        <taxon>Candidatus Moduliflexia</taxon>
        <taxon>Candidatus Moduliflexales</taxon>
        <taxon>Candidatus Moduliflexaceae</taxon>
    </lineage>
</organism>
<dbReference type="Proteomes" id="UP000030700">
    <property type="component" value="Unassembled WGS sequence"/>
</dbReference>
<dbReference type="STRING" id="1499966.U14_02633"/>
<dbReference type="CDD" id="cd13438">
    <property type="entry name" value="SPFH_eoslipins_u2"/>
    <property type="match status" value="1"/>
</dbReference>
<dbReference type="EMBL" id="DF820457">
    <property type="protein sequence ID" value="GAK51389.1"/>
    <property type="molecule type" value="Genomic_DNA"/>
</dbReference>
<dbReference type="Gene3D" id="3.30.479.30">
    <property type="entry name" value="Band 7 domain"/>
    <property type="match status" value="1"/>
</dbReference>
<dbReference type="AlphaFoldDB" id="A0A081BLX3"/>
<gene>
    <name evidence="3" type="ORF">U14_02633</name>
</gene>
<dbReference type="PANTHER" id="PTHR10264">
    <property type="entry name" value="BAND 7 PROTEIN-RELATED"/>
    <property type="match status" value="1"/>
</dbReference>
<accession>A0A081BLX3</accession>
<dbReference type="GO" id="GO:0005886">
    <property type="term" value="C:plasma membrane"/>
    <property type="evidence" value="ECO:0007669"/>
    <property type="project" value="InterPro"/>
</dbReference>
<protein>
    <submittedName>
        <fullName evidence="3">SPFH domain, Band 7 family protein</fullName>
    </submittedName>
</protein>
<evidence type="ECO:0000259" key="2">
    <source>
        <dbReference type="SMART" id="SM00244"/>
    </source>
</evidence>
<dbReference type="PANTHER" id="PTHR10264:SF83">
    <property type="entry name" value="BLL5629 PROTEIN"/>
    <property type="match status" value="1"/>
</dbReference>
<dbReference type="Pfam" id="PF01145">
    <property type="entry name" value="Band_7"/>
    <property type="match status" value="1"/>
</dbReference>
<name>A0A081BLX3_9BACT</name>
<feature type="domain" description="Band 7" evidence="2">
    <location>
        <begin position="152"/>
        <end position="311"/>
    </location>
</feature>
<evidence type="ECO:0000313" key="3">
    <source>
        <dbReference type="EMBL" id="GAK51389.1"/>
    </source>
</evidence>
<reference evidence="3 4" key="1">
    <citation type="journal article" date="2015" name="PeerJ">
        <title>First genomic representation of candidate bacterial phylum KSB3 points to enhanced environmental sensing as a trigger of wastewater bulking.</title>
        <authorList>
            <person name="Sekiguchi Y."/>
            <person name="Ohashi A."/>
            <person name="Parks D.H."/>
            <person name="Yamauchi T."/>
            <person name="Tyson G.W."/>
            <person name="Hugenholtz P."/>
        </authorList>
    </citation>
    <scope>NUCLEOTIDE SEQUENCE [LARGE SCALE GENOMIC DNA]</scope>
</reference>
<dbReference type="InterPro" id="IPR043202">
    <property type="entry name" value="Band-7_stomatin-like"/>
</dbReference>
<dbReference type="SUPFAM" id="SSF117892">
    <property type="entry name" value="Band 7/SPFH domain"/>
    <property type="match status" value="1"/>
</dbReference>
<evidence type="ECO:0000256" key="1">
    <source>
        <dbReference type="ARBA" id="ARBA00008164"/>
    </source>
</evidence>
<evidence type="ECO:0000313" key="4">
    <source>
        <dbReference type="Proteomes" id="UP000030700"/>
    </source>
</evidence>
<dbReference type="SMART" id="SM00244">
    <property type="entry name" value="PHB"/>
    <property type="match status" value="1"/>
</dbReference>
<comment type="similarity">
    <text evidence="1">Belongs to the band 7/mec-2 family.</text>
</comment>
<sequence>MIKSFYSLINKLLMREQITVAAHERALVFRQGKLLQVLLPGVYYFSNPFGDLTYDVYDVNSLEFNSPLADMLRKQYPEIVAQHFFAADVSDLQVGLLFEDGNFSTIVQPATRKLYWKAFHALSLELIDISDSYEIPAEKLQQFMRIKNPTSFLCQIVPEASVGLLFVNGKFERTLPPGVYGFWKIGRDIRCETIDTRLQQTDISGQELLTKDRISLRITLTCWFVVTDPVKARTSVSNYAEHLHKELQFGLREAVGGKTLDELLDNKEAINPEILNAARPKMAEIGIELRSLGVKDLILPGDMRELVNKVIEAKKLAEANLIKRREETAATRSLLNTAKLMEDNPTLLRLKELETLEKLTEQIQTLHVYSGFNQLLTELISLKTPAVPDKKE</sequence>
<dbReference type="HOGENOM" id="CLU_027197_1_1_0"/>
<keyword evidence="4" id="KW-1185">Reference proteome</keyword>
<dbReference type="InterPro" id="IPR036013">
    <property type="entry name" value="Band_7/SPFH_dom_sf"/>
</dbReference>